<evidence type="ECO:0000256" key="1">
    <source>
        <dbReference type="ARBA" id="ARBA00023015"/>
    </source>
</evidence>
<dbReference type="Gene3D" id="1.10.150.60">
    <property type="entry name" value="ARID DNA-binding domain"/>
    <property type="match status" value="1"/>
</dbReference>
<keyword evidence="7" id="KW-1185">Reference proteome</keyword>
<dbReference type="AlphaFoldDB" id="A0AAV1NZP3"/>
<evidence type="ECO:0000313" key="7">
    <source>
        <dbReference type="Proteomes" id="UP001314229"/>
    </source>
</evidence>
<feature type="compositionally biased region" description="Polar residues" evidence="4">
    <location>
        <begin position="260"/>
        <end position="282"/>
    </location>
</feature>
<dbReference type="InterPro" id="IPR001606">
    <property type="entry name" value="ARID_dom"/>
</dbReference>
<dbReference type="EMBL" id="CAWUFR010000066">
    <property type="protein sequence ID" value="CAK6963604.1"/>
    <property type="molecule type" value="Genomic_DNA"/>
</dbReference>
<feature type="region of interest" description="Disordered" evidence="4">
    <location>
        <begin position="322"/>
        <end position="387"/>
    </location>
</feature>
<dbReference type="CDD" id="cd16869">
    <property type="entry name" value="ARID_ARID5"/>
    <property type="match status" value="1"/>
</dbReference>
<keyword evidence="3" id="KW-0539">Nucleus</keyword>
<organism evidence="6 7">
    <name type="scientific">Scomber scombrus</name>
    <name type="common">Atlantic mackerel</name>
    <name type="synonym">Scomber vernalis</name>
    <dbReference type="NCBI Taxonomy" id="13677"/>
    <lineage>
        <taxon>Eukaryota</taxon>
        <taxon>Metazoa</taxon>
        <taxon>Chordata</taxon>
        <taxon>Craniata</taxon>
        <taxon>Vertebrata</taxon>
        <taxon>Euteleostomi</taxon>
        <taxon>Actinopterygii</taxon>
        <taxon>Neopterygii</taxon>
        <taxon>Teleostei</taxon>
        <taxon>Neoteleostei</taxon>
        <taxon>Acanthomorphata</taxon>
        <taxon>Pelagiaria</taxon>
        <taxon>Scombriformes</taxon>
        <taxon>Scombridae</taxon>
        <taxon>Scomber</taxon>
    </lineage>
</organism>
<dbReference type="Pfam" id="PF01388">
    <property type="entry name" value="ARID"/>
    <property type="match status" value="1"/>
</dbReference>
<keyword evidence="1" id="KW-0805">Transcription regulation</keyword>
<comment type="caution">
    <text evidence="6">The sequence shown here is derived from an EMBL/GenBank/DDBJ whole genome shotgun (WGS) entry which is preliminary data.</text>
</comment>
<dbReference type="GO" id="GO:0000976">
    <property type="term" value="F:transcription cis-regulatory region binding"/>
    <property type="evidence" value="ECO:0007669"/>
    <property type="project" value="TreeGrafter"/>
</dbReference>
<feature type="region of interest" description="Disordered" evidence="4">
    <location>
        <begin position="465"/>
        <end position="489"/>
    </location>
</feature>
<name>A0AAV1NZP3_SCOSC</name>
<sequence length="605" mass="68254">MPIFSMETQMRVQMAHGEIQDGRTKERVEEIQEEQFLKDLYLFMKKRDSPIERIPHLGFKQIDLFVMYTTVRDLGGYHQVTAQQLWKQIYNTLGGNPRSTSAATCTRRHYEKLLLPYECHMKGILLNVLPQQQPKHFHYPSYGKEDDDGQRPAKRKLLSIPLHQNPHNYQSEPHGSTFTLPLHRPHYYHPSHTILSPYVPIPPSVLTSRNPPAPHPQFAFHPSHPNPTERIKEPLEQLRFLAEQYKTSSGLAEPLNLSVKASSRETNSNPTSSFTAPSSSKNPKFLNKPSPLYTLLHPRVVRSEACETQDGVEDYAVDLNSKTASSSPAHDSAPVLKTDESTSPISPEPSSPKTDFTIQPTEEPEGSPDSRRLSLSHMLPRPPQQNGGKMEIEIPLSVFHNWLRLCGPSAMMQGSKHPLHPLSQDQHSGQRHCSNTDILPNNMTFHMKAQHHERSAAIEDLRLKPRNAPSPTLTNQTSGNHHNASQNHFTSYKPLNSILKNAVSRDVYPDEQDIHKSCGSKPPNCWNAYDKESQAHKIQVKNDSSPPTVVQDLTVTKSYNEDTNQGGKEKSEMGSSALLMVNSNSLLRLTNEEVMKLKKIISNSS</sequence>
<dbReference type="PROSITE" id="PS51011">
    <property type="entry name" value="ARID"/>
    <property type="match status" value="1"/>
</dbReference>
<gene>
    <name evidence="6" type="ORF">FSCOSCO3_A035681</name>
</gene>
<feature type="region of interest" description="Disordered" evidence="4">
    <location>
        <begin position="260"/>
        <end position="286"/>
    </location>
</feature>
<evidence type="ECO:0000259" key="5">
    <source>
        <dbReference type="PROSITE" id="PS51011"/>
    </source>
</evidence>
<dbReference type="SMART" id="SM00501">
    <property type="entry name" value="BRIGHT"/>
    <property type="match status" value="1"/>
</dbReference>
<keyword evidence="2" id="KW-0804">Transcription</keyword>
<dbReference type="GO" id="GO:0006357">
    <property type="term" value="P:regulation of transcription by RNA polymerase II"/>
    <property type="evidence" value="ECO:0007669"/>
    <property type="project" value="TreeGrafter"/>
</dbReference>
<reference evidence="6 7" key="1">
    <citation type="submission" date="2024-01" db="EMBL/GenBank/DDBJ databases">
        <authorList>
            <person name="Alioto T."/>
            <person name="Alioto T."/>
            <person name="Gomez Garrido J."/>
        </authorList>
    </citation>
    <scope>NUCLEOTIDE SEQUENCE [LARGE SCALE GENOMIC DNA]</scope>
</reference>
<dbReference type="GO" id="GO:0005634">
    <property type="term" value="C:nucleus"/>
    <property type="evidence" value="ECO:0007669"/>
    <property type="project" value="TreeGrafter"/>
</dbReference>
<evidence type="ECO:0000256" key="2">
    <source>
        <dbReference type="ARBA" id="ARBA00023163"/>
    </source>
</evidence>
<evidence type="ECO:0000256" key="3">
    <source>
        <dbReference type="ARBA" id="ARBA00023242"/>
    </source>
</evidence>
<dbReference type="PANTHER" id="PTHR13964">
    <property type="entry name" value="RBP-RELATED"/>
    <property type="match status" value="1"/>
</dbReference>
<dbReference type="Proteomes" id="UP001314229">
    <property type="component" value="Unassembled WGS sequence"/>
</dbReference>
<dbReference type="InterPro" id="IPR036431">
    <property type="entry name" value="ARID_dom_sf"/>
</dbReference>
<dbReference type="SMART" id="SM01014">
    <property type="entry name" value="ARID"/>
    <property type="match status" value="1"/>
</dbReference>
<feature type="compositionally biased region" description="Polar residues" evidence="4">
    <location>
        <begin position="469"/>
        <end position="489"/>
    </location>
</feature>
<protein>
    <submittedName>
        <fullName evidence="6">AT-rich interaction domain 6</fullName>
    </submittedName>
</protein>
<dbReference type="SUPFAM" id="SSF46774">
    <property type="entry name" value="ARID-like"/>
    <property type="match status" value="1"/>
</dbReference>
<accession>A0AAV1NZP3</accession>
<dbReference type="FunFam" id="1.10.150.60:FF:000015">
    <property type="entry name" value="AT-rich interactive domain-containing protein 5B"/>
    <property type="match status" value="1"/>
</dbReference>
<proteinExistence type="predicted"/>
<feature type="region of interest" description="Disordered" evidence="4">
    <location>
        <begin position="207"/>
        <end position="229"/>
    </location>
</feature>
<evidence type="ECO:0000313" key="6">
    <source>
        <dbReference type="EMBL" id="CAK6963604.1"/>
    </source>
</evidence>
<feature type="domain" description="ARID" evidence="5">
    <location>
        <begin position="30"/>
        <end position="122"/>
    </location>
</feature>
<dbReference type="PANTHER" id="PTHR13964:SF25">
    <property type="entry name" value="AT-RICH INTERACTIVE DOMAIN-CONTAINING PROTEIN 5A"/>
    <property type="match status" value="1"/>
</dbReference>
<evidence type="ECO:0000256" key="4">
    <source>
        <dbReference type="SAM" id="MobiDB-lite"/>
    </source>
</evidence>
<dbReference type="InterPro" id="IPR051232">
    <property type="entry name" value="ARID/SWI1_ChromRemod"/>
</dbReference>